<dbReference type="InterPro" id="IPR029016">
    <property type="entry name" value="GAF-like_dom_sf"/>
</dbReference>
<dbReference type="InterPro" id="IPR003018">
    <property type="entry name" value="GAF"/>
</dbReference>
<dbReference type="InterPro" id="IPR012074">
    <property type="entry name" value="GAF_ANTAR"/>
</dbReference>
<dbReference type="AlphaFoldDB" id="A0A917LG08"/>
<organism evidence="6 7">
    <name type="scientific">Rhodococcoides trifolii</name>
    <dbReference type="NCBI Taxonomy" id="908250"/>
    <lineage>
        <taxon>Bacteria</taxon>
        <taxon>Bacillati</taxon>
        <taxon>Actinomycetota</taxon>
        <taxon>Actinomycetes</taxon>
        <taxon>Mycobacteriales</taxon>
        <taxon>Nocardiaceae</taxon>
        <taxon>Rhodococcoides</taxon>
    </lineage>
</organism>
<comment type="caution">
    <text evidence="6">The sequence shown here is derived from an EMBL/GenBank/DDBJ whole genome shotgun (WGS) entry which is preliminary data.</text>
</comment>
<feature type="domain" description="ANTAR" evidence="5">
    <location>
        <begin position="181"/>
        <end position="242"/>
    </location>
</feature>
<reference evidence="6" key="1">
    <citation type="journal article" date="2014" name="Int. J. Syst. Evol. Microbiol.">
        <title>Complete genome sequence of Corynebacterium casei LMG S-19264T (=DSM 44701T), isolated from a smear-ripened cheese.</title>
        <authorList>
            <consortium name="US DOE Joint Genome Institute (JGI-PGF)"/>
            <person name="Walter F."/>
            <person name="Albersmeier A."/>
            <person name="Kalinowski J."/>
            <person name="Ruckert C."/>
        </authorList>
    </citation>
    <scope>NUCLEOTIDE SEQUENCE</scope>
    <source>
        <strain evidence="6">CCM 7905</strain>
    </source>
</reference>
<keyword evidence="4" id="KW-0804">Transcription</keyword>
<evidence type="ECO:0000256" key="4">
    <source>
        <dbReference type="ARBA" id="ARBA00023163"/>
    </source>
</evidence>
<evidence type="ECO:0000259" key="5">
    <source>
        <dbReference type="PROSITE" id="PS50921"/>
    </source>
</evidence>
<evidence type="ECO:0000313" key="6">
    <source>
        <dbReference type="EMBL" id="GGG19894.1"/>
    </source>
</evidence>
<evidence type="ECO:0000256" key="3">
    <source>
        <dbReference type="ARBA" id="ARBA00023015"/>
    </source>
</evidence>
<accession>A0A917LG08</accession>
<dbReference type="PIRSF" id="PIRSF036625">
    <property type="entry name" value="GAF_ANTAR"/>
    <property type="match status" value="1"/>
</dbReference>
<keyword evidence="2" id="KW-0418">Kinase</keyword>
<name>A0A917LG08_9NOCA</name>
<evidence type="ECO:0000256" key="2">
    <source>
        <dbReference type="ARBA" id="ARBA00022777"/>
    </source>
</evidence>
<keyword evidence="7" id="KW-1185">Reference proteome</keyword>
<dbReference type="Pfam" id="PF13185">
    <property type="entry name" value="GAF_2"/>
    <property type="match status" value="1"/>
</dbReference>
<reference evidence="6" key="2">
    <citation type="submission" date="2020-09" db="EMBL/GenBank/DDBJ databases">
        <authorList>
            <person name="Sun Q."/>
            <person name="Sedlacek I."/>
        </authorList>
    </citation>
    <scope>NUCLEOTIDE SEQUENCE</scope>
    <source>
        <strain evidence="6">CCM 7905</strain>
    </source>
</reference>
<dbReference type="PROSITE" id="PS50921">
    <property type="entry name" value="ANTAR"/>
    <property type="match status" value="1"/>
</dbReference>
<keyword evidence="1" id="KW-0808">Transferase</keyword>
<dbReference type="Pfam" id="PF03861">
    <property type="entry name" value="ANTAR"/>
    <property type="match status" value="1"/>
</dbReference>
<dbReference type="GO" id="GO:0016301">
    <property type="term" value="F:kinase activity"/>
    <property type="evidence" value="ECO:0007669"/>
    <property type="project" value="UniProtKB-KW"/>
</dbReference>
<keyword evidence="3" id="KW-0805">Transcription regulation</keyword>
<dbReference type="GO" id="GO:0003723">
    <property type="term" value="F:RNA binding"/>
    <property type="evidence" value="ECO:0007669"/>
    <property type="project" value="InterPro"/>
</dbReference>
<dbReference type="InterPro" id="IPR011006">
    <property type="entry name" value="CheY-like_superfamily"/>
</dbReference>
<dbReference type="Proteomes" id="UP000654257">
    <property type="component" value="Unassembled WGS sequence"/>
</dbReference>
<evidence type="ECO:0000313" key="7">
    <source>
        <dbReference type="Proteomes" id="UP000654257"/>
    </source>
</evidence>
<gene>
    <name evidence="6" type="ORF">GCM10007304_37240</name>
</gene>
<dbReference type="EMBL" id="BMCU01000004">
    <property type="protein sequence ID" value="GGG19894.1"/>
    <property type="molecule type" value="Genomic_DNA"/>
</dbReference>
<dbReference type="Gene3D" id="1.10.10.10">
    <property type="entry name" value="Winged helix-like DNA-binding domain superfamily/Winged helix DNA-binding domain"/>
    <property type="match status" value="1"/>
</dbReference>
<dbReference type="InterPro" id="IPR005561">
    <property type="entry name" value="ANTAR"/>
</dbReference>
<dbReference type="SUPFAM" id="SSF52172">
    <property type="entry name" value="CheY-like"/>
    <property type="match status" value="1"/>
</dbReference>
<sequence length="253" mass="27335">MGTIRAKGLVLLSQLSESSPQFESPDLVASLGELARTLRTARRSTPDTLETILRSSLTLIDGADSGAIATLGKDGSRTVVASTDALSGDLCREQFEMGQGPIVSEVRHFTVVVSADLDKESRWPKFAVTAVDAGIRSLAAFQLYSSHEQVGALVLYSTRVDAFDDDVVSIGEALAAHAAVALLYAQDTENFQNGLATRDIIGQAKGMLMERYDIDAVQAFELLAKLSQQENRRLHLVCRQLVDADHPTRSVES</sequence>
<proteinExistence type="predicted"/>
<protein>
    <submittedName>
        <fullName evidence="6">Transcriptional regulator</fullName>
    </submittedName>
</protein>
<dbReference type="SMART" id="SM01012">
    <property type="entry name" value="ANTAR"/>
    <property type="match status" value="1"/>
</dbReference>
<dbReference type="SMART" id="SM00065">
    <property type="entry name" value="GAF"/>
    <property type="match status" value="1"/>
</dbReference>
<evidence type="ECO:0000256" key="1">
    <source>
        <dbReference type="ARBA" id="ARBA00022679"/>
    </source>
</evidence>
<dbReference type="InterPro" id="IPR036388">
    <property type="entry name" value="WH-like_DNA-bd_sf"/>
</dbReference>
<dbReference type="Gene3D" id="3.30.450.40">
    <property type="match status" value="1"/>
</dbReference>
<dbReference type="SUPFAM" id="SSF55781">
    <property type="entry name" value="GAF domain-like"/>
    <property type="match status" value="1"/>
</dbReference>